<dbReference type="AlphaFoldDB" id="A0A7T3E4Z3"/>
<dbReference type="EMBL" id="CP065713">
    <property type="protein sequence ID" value="QPT08593.1"/>
    <property type="molecule type" value="Genomic_DNA"/>
</dbReference>
<proteinExistence type="predicted"/>
<evidence type="ECO:0000313" key="1">
    <source>
        <dbReference type="EMBL" id="QPT08593.1"/>
    </source>
</evidence>
<organism evidence="1 2">
    <name type="scientific">Sphingomonas paucimobilis</name>
    <name type="common">Pseudomonas paucimobilis</name>
    <dbReference type="NCBI Taxonomy" id="13689"/>
    <lineage>
        <taxon>Bacteria</taxon>
        <taxon>Pseudomonadati</taxon>
        <taxon>Pseudomonadota</taxon>
        <taxon>Alphaproteobacteria</taxon>
        <taxon>Sphingomonadales</taxon>
        <taxon>Sphingomonadaceae</taxon>
        <taxon>Sphingomonas</taxon>
    </lineage>
</organism>
<accession>A0A7T3E4Z3</accession>
<dbReference type="Proteomes" id="UP000594836">
    <property type="component" value="Chromosome"/>
</dbReference>
<dbReference type="RefSeq" id="WP_197939130.1">
    <property type="nucleotide sequence ID" value="NZ_CP065713.1"/>
</dbReference>
<reference evidence="1 2" key="1">
    <citation type="submission" date="2020-12" db="EMBL/GenBank/DDBJ databases">
        <title>FDA dAtabase for Regulatory Grade micrObial Sequences (FDA-ARGOS): Supporting development and validation of Infectious Disease Dx tests.</title>
        <authorList>
            <person name="Sproer C."/>
            <person name="Gronow S."/>
            <person name="Severitt S."/>
            <person name="Schroder I."/>
            <person name="Tallon L."/>
            <person name="Sadzewicz L."/>
            <person name="Zhao X."/>
            <person name="Boylan J."/>
            <person name="Ott S."/>
            <person name="Bowen H."/>
            <person name="Vavikolanu K."/>
            <person name="Mehta A."/>
            <person name="Aluvathingal J."/>
            <person name="Nadendla S."/>
            <person name="Lowell S."/>
            <person name="Myers T."/>
            <person name="Yan Y."/>
            <person name="Sichtig H."/>
        </authorList>
    </citation>
    <scope>NUCLEOTIDE SEQUENCE [LARGE SCALE GENOMIC DNA]</scope>
    <source>
        <strain evidence="1 2">FDAARGOS_881</strain>
    </source>
</reference>
<name>A0A7T3E4Z3_SPHPI</name>
<evidence type="ECO:0000313" key="2">
    <source>
        <dbReference type="Proteomes" id="UP000594836"/>
    </source>
</evidence>
<protein>
    <submittedName>
        <fullName evidence="1">Uncharacterized protein</fullName>
    </submittedName>
</protein>
<sequence>MSFATAFAFGRPTSALYRRPDGSLTVAAPNGPRFDHDAGGVPLGLLVEAGAEMGQHDRVTLRAPVAIDGAATVFHEIVDATGLQRRAHYTLNVSATVNACLAQIGHHRAIGAVAGFVPIRSGIVAYLGKRWSPPAIVTLANGQAVTLANGLRLLAA</sequence>
<gene>
    <name evidence="1" type="ORF">I6G38_18050</name>
</gene>